<gene>
    <name evidence="7 9" type="primary">hemG</name>
    <name evidence="9" type="ORF">JMA39_05900</name>
</gene>
<dbReference type="InterPro" id="IPR044264">
    <property type="entry name" value="HemG"/>
</dbReference>
<dbReference type="RefSeq" id="WP_202720914.1">
    <property type="nucleotide sequence ID" value="NZ_BPEX01000012.1"/>
</dbReference>
<feature type="domain" description="Flavodoxin-like" evidence="8">
    <location>
        <begin position="4"/>
        <end position="148"/>
    </location>
</feature>
<reference evidence="9 10" key="1">
    <citation type="submission" date="2021-01" db="EMBL/GenBank/DDBJ databases">
        <title>Genome sequence of Shewanella schlegeliana JCM 11561.</title>
        <authorList>
            <person name="Zhang H."/>
            <person name="Li C."/>
        </authorList>
    </citation>
    <scope>NUCLEOTIDE SEQUENCE [LARGE SCALE GENOMIC DNA]</scope>
    <source>
        <strain evidence="9 10">JCM 11561</strain>
    </source>
</reference>
<dbReference type="InterPro" id="IPR029039">
    <property type="entry name" value="Flavoprotein-like_sf"/>
</dbReference>
<dbReference type="Gene3D" id="3.40.50.360">
    <property type="match status" value="1"/>
</dbReference>
<dbReference type="InterPro" id="IPR052200">
    <property type="entry name" value="Protoporphyrinogen_IX_DH"/>
</dbReference>
<dbReference type="InterPro" id="IPR008254">
    <property type="entry name" value="Flavodoxin/NO_synth"/>
</dbReference>
<dbReference type="GO" id="GO:0016491">
    <property type="term" value="F:oxidoreductase activity"/>
    <property type="evidence" value="ECO:0007669"/>
    <property type="project" value="UniProtKB-KW"/>
</dbReference>
<keyword evidence="10" id="KW-1185">Reference proteome</keyword>
<evidence type="ECO:0000256" key="7">
    <source>
        <dbReference type="HAMAP-Rule" id="MF_00853"/>
    </source>
</evidence>
<comment type="caution">
    <text evidence="9">The sequence shown here is derived from an EMBL/GenBank/DDBJ whole genome shotgun (WGS) entry which is preliminary data.</text>
</comment>
<comment type="pathway">
    <text evidence="7">Porphyrin-containing compound metabolism; protoporphyrin-IX biosynthesis; protoporphyrin-IX from protoporphyrinogen-IX: step 1/1.</text>
</comment>
<comment type="catalytic activity">
    <reaction evidence="7">
        <text>protoporphyrinogen IX + 3 a quinone = protoporphyrin IX + 3 a quinol</text>
        <dbReference type="Rhea" id="RHEA:65032"/>
        <dbReference type="ChEBI" id="CHEBI:24646"/>
        <dbReference type="ChEBI" id="CHEBI:57306"/>
        <dbReference type="ChEBI" id="CHEBI:57307"/>
        <dbReference type="ChEBI" id="CHEBI:132124"/>
        <dbReference type="EC" id="1.3.5.3"/>
    </reaction>
</comment>
<name>A0ABS1SVV9_9GAMM</name>
<keyword evidence="4 7" id="KW-0560">Oxidoreductase</keyword>
<comment type="subcellular location">
    <subcellularLocation>
        <location evidence="7">Cell membrane</location>
        <topology evidence="7">Peripheral membrane protein</topology>
    </subcellularLocation>
</comment>
<protein>
    <recommendedName>
        <fullName evidence="7">Protoporphyrinogen IX dehydrogenase [quinone]</fullName>
        <ecNumber evidence="7">1.3.5.3</ecNumber>
    </recommendedName>
    <alternativeName>
        <fullName evidence="7">Protoporphyrinogen IX dehydrogenase [menaquinone]</fullName>
    </alternativeName>
    <alternativeName>
        <fullName evidence="7">Protoporphyrinogen IX dehydrogenase [ubiquinone]</fullName>
    </alternativeName>
    <alternativeName>
        <fullName evidence="7">Protoporphyrinogen oxidase</fullName>
        <shortName evidence="7">PPO</shortName>
    </alternativeName>
</protein>
<keyword evidence="6 7" id="KW-0627">Porphyrin biosynthesis</keyword>
<dbReference type="PANTHER" id="PTHR38030:SF2">
    <property type="entry name" value="PROTOPORPHYRINOGEN IX DEHYDROGENASE [QUINONE]"/>
    <property type="match status" value="1"/>
</dbReference>
<keyword evidence="5" id="KW-0472">Membrane</keyword>
<dbReference type="InterPro" id="IPR026816">
    <property type="entry name" value="Flavodoxin_dom"/>
</dbReference>
<dbReference type="Pfam" id="PF12724">
    <property type="entry name" value="Flavodoxin_5"/>
    <property type="match status" value="1"/>
</dbReference>
<dbReference type="NCBIfam" id="NF008316">
    <property type="entry name" value="PRK11104.1"/>
    <property type="match status" value="1"/>
</dbReference>
<evidence type="ECO:0000256" key="3">
    <source>
        <dbReference type="ARBA" id="ARBA00022741"/>
    </source>
</evidence>
<comment type="function">
    <text evidence="7">Catalyzes the 6-electron oxidation of protoporphyrinogen IX to form protoporphyrin IX; under anaerobic conditions uses menaquinone as an electron acceptor, under aerobic conditions uses ubiquinone as an electron acceptor.</text>
</comment>
<keyword evidence="1 7" id="KW-0285">Flavoprotein</keyword>
<dbReference type="HAMAP" id="MF_00853">
    <property type="entry name" value="HemG"/>
    <property type="match status" value="1"/>
</dbReference>
<keyword evidence="2 7" id="KW-0288">FMN</keyword>
<comment type="catalytic activity">
    <reaction evidence="7">
        <text>protoporphyrinogen IX + 3 a menaquinone = protoporphyrin IX + 3 a menaquinol</text>
        <dbReference type="Rhea" id="RHEA:27409"/>
        <dbReference type="Rhea" id="RHEA-COMP:9537"/>
        <dbReference type="Rhea" id="RHEA-COMP:9539"/>
        <dbReference type="ChEBI" id="CHEBI:16374"/>
        <dbReference type="ChEBI" id="CHEBI:18151"/>
        <dbReference type="ChEBI" id="CHEBI:57306"/>
        <dbReference type="ChEBI" id="CHEBI:57307"/>
        <dbReference type="EC" id="1.3.5.3"/>
    </reaction>
</comment>
<accession>A0ABS1SVV9</accession>
<dbReference type="PROSITE" id="PS50902">
    <property type="entry name" value="FLAVODOXIN_LIKE"/>
    <property type="match status" value="1"/>
</dbReference>
<evidence type="ECO:0000256" key="4">
    <source>
        <dbReference type="ARBA" id="ARBA00023002"/>
    </source>
</evidence>
<keyword evidence="3 7" id="KW-0547">Nucleotide-binding</keyword>
<evidence type="ECO:0000256" key="2">
    <source>
        <dbReference type="ARBA" id="ARBA00022643"/>
    </source>
</evidence>
<keyword evidence="7" id="KW-1003">Cell membrane</keyword>
<dbReference type="SUPFAM" id="SSF52218">
    <property type="entry name" value="Flavoproteins"/>
    <property type="match status" value="1"/>
</dbReference>
<comment type="similarity">
    <text evidence="7">Belongs to the HemG family.</text>
</comment>
<dbReference type="PANTHER" id="PTHR38030">
    <property type="entry name" value="PROTOPORPHYRINOGEN IX DEHYDROGENASE [MENAQUINONE]"/>
    <property type="match status" value="1"/>
</dbReference>
<organism evidence="9 10">
    <name type="scientific">Shewanella schlegeliana</name>
    <dbReference type="NCBI Taxonomy" id="190308"/>
    <lineage>
        <taxon>Bacteria</taxon>
        <taxon>Pseudomonadati</taxon>
        <taxon>Pseudomonadota</taxon>
        <taxon>Gammaproteobacteria</taxon>
        <taxon>Alteromonadales</taxon>
        <taxon>Shewanellaceae</taxon>
        <taxon>Shewanella</taxon>
    </lineage>
</organism>
<evidence type="ECO:0000256" key="5">
    <source>
        <dbReference type="ARBA" id="ARBA00023136"/>
    </source>
</evidence>
<evidence type="ECO:0000313" key="9">
    <source>
        <dbReference type="EMBL" id="MBL4912672.1"/>
    </source>
</evidence>
<sequence length="177" mass="19875">MSKILIVYSSVHGQTRKICSYLEDKLKAVGNCVTAVNIADKVDLGEFDKIIIGASIRHGKHNPAVYDFIEAHKAELEQKPSSFFSVNLVARKPLKNTAETNPYMQAFFEKSPWVPDVAEVFGGNLNYPSYGVMDRNIIRFIMWITKGPTAADTNIEYTDWNKVDTYADSIHQLAVTV</sequence>
<dbReference type="EC" id="1.3.5.3" evidence="7"/>
<evidence type="ECO:0000256" key="1">
    <source>
        <dbReference type="ARBA" id="ARBA00022630"/>
    </source>
</evidence>
<evidence type="ECO:0000259" key="8">
    <source>
        <dbReference type="PROSITE" id="PS50902"/>
    </source>
</evidence>
<evidence type="ECO:0000256" key="6">
    <source>
        <dbReference type="ARBA" id="ARBA00023244"/>
    </source>
</evidence>
<comment type="cofactor">
    <cofactor evidence="7">
        <name>FMN</name>
        <dbReference type="ChEBI" id="CHEBI:58210"/>
    </cofactor>
    <text evidence="7">Binds 1 FMN non-covalently per subunit.</text>
</comment>
<dbReference type="EMBL" id="JAESVD010000003">
    <property type="protein sequence ID" value="MBL4912672.1"/>
    <property type="molecule type" value="Genomic_DNA"/>
</dbReference>
<dbReference type="Proteomes" id="UP000604898">
    <property type="component" value="Unassembled WGS sequence"/>
</dbReference>
<comment type="catalytic activity">
    <reaction evidence="7">
        <text>protoporphyrinogen IX + 3 a ubiquinone = protoporphyrin IX + 3 a ubiquinol</text>
        <dbReference type="Rhea" id="RHEA:63936"/>
        <dbReference type="Rhea" id="RHEA-COMP:9565"/>
        <dbReference type="Rhea" id="RHEA-COMP:9566"/>
        <dbReference type="ChEBI" id="CHEBI:16389"/>
        <dbReference type="ChEBI" id="CHEBI:17976"/>
        <dbReference type="ChEBI" id="CHEBI:57306"/>
        <dbReference type="ChEBI" id="CHEBI:57307"/>
    </reaction>
</comment>
<proteinExistence type="inferred from homology"/>
<evidence type="ECO:0000313" key="10">
    <source>
        <dbReference type="Proteomes" id="UP000604898"/>
    </source>
</evidence>